<dbReference type="Proteomes" id="UP001152320">
    <property type="component" value="Chromosome 16"/>
</dbReference>
<accession>A0A9Q1BJ65</accession>
<gene>
    <name evidence="1" type="ORF">HOLleu_32733</name>
</gene>
<keyword evidence="2" id="KW-1185">Reference proteome</keyword>
<proteinExistence type="predicted"/>
<comment type="caution">
    <text evidence="1">The sequence shown here is derived from an EMBL/GenBank/DDBJ whole genome shotgun (WGS) entry which is preliminary data.</text>
</comment>
<dbReference type="AlphaFoldDB" id="A0A9Q1BJ65"/>
<dbReference type="EMBL" id="JAIZAY010000016">
    <property type="protein sequence ID" value="KAJ8027561.1"/>
    <property type="molecule type" value="Genomic_DNA"/>
</dbReference>
<protein>
    <submittedName>
        <fullName evidence="1">Uncharacterized protein</fullName>
    </submittedName>
</protein>
<reference evidence="1" key="1">
    <citation type="submission" date="2021-10" db="EMBL/GenBank/DDBJ databases">
        <title>Tropical sea cucumber genome reveals ecological adaptation and Cuvierian tubules defense mechanism.</title>
        <authorList>
            <person name="Chen T."/>
        </authorList>
    </citation>
    <scope>NUCLEOTIDE SEQUENCE</scope>
    <source>
        <strain evidence="1">Nanhai2018</strain>
        <tissue evidence="1">Muscle</tissue>
    </source>
</reference>
<name>A0A9Q1BJ65_HOLLE</name>
<sequence length="60" mass="7520">MGLLRLPGSYYSFCYRWRQAVHTSDQPQTNLEYYWFVPWYWKKLFRKVALHRDLHLHMQG</sequence>
<evidence type="ECO:0000313" key="2">
    <source>
        <dbReference type="Proteomes" id="UP001152320"/>
    </source>
</evidence>
<evidence type="ECO:0000313" key="1">
    <source>
        <dbReference type="EMBL" id="KAJ8027561.1"/>
    </source>
</evidence>
<organism evidence="1 2">
    <name type="scientific">Holothuria leucospilota</name>
    <name type="common">Black long sea cucumber</name>
    <name type="synonym">Mertensiothuria leucospilota</name>
    <dbReference type="NCBI Taxonomy" id="206669"/>
    <lineage>
        <taxon>Eukaryota</taxon>
        <taxon>Metazoa</taxon>
        <taxon>Echinodermata</taxon>
        <taxon>Eleutherozoa</taxon>
        <taxon>Echinozoa</taxon>
        <taxon>Holothuroidea</taxon>
        <taxon>Aspidochirotacea</taxon>
        <taxon>Aspidochirotida</taxon>
        <taxon>Holothuriidae</taxon>
        <taxon>Holothuria</taxon>
    </lineage>
</organism>